<evidence type="ECO:0000313" key="5">
    <source>
        <dbReference type="Proteomes" id="UP000824243"/>
    </source>
</evidence>
<protein>
    <recommendedName>
        <fullName evidence="2">Biotin transporter</fullName>
    </recommendedName>
</protein>
<accession>A0A9D2AS69</accession>
<name>A0A9D2AS69_9FIRM</name>
<dbReference type="AlphaFoldDB" id="A0A9D2AS69"/>
<comment type="similarity">
    <text evidence="1 2">Belongs to the BioY family.</text>
</comment>
<comment type="caution">
    <text evidence="4">The sequence shown here is derived from an EMBL/GenBank/DDBJ whole genome shotgun (WGS) entry which is preliminary data.</text>
</comment>
<evidence type="ECO:0000256" key="3">
    <source>
        <dbReference type="SAM" id="Phobius"/>
    </source>
</evidence>
<dbReference type="Gene3D" id="1.10.1760.20">
    <property type="match status" value="1"/>
</dbReference>
<evidence type="ECO:0000313" key="4">
    <source>
        <dbReference type="EMBL" id="HIX47978.1"/>
    </source>
</evidence>
<reference evidence="4" key="1">
    <citation type="journal article" date="2021" name="PeerJ">
        <title>Extensive microbial diversity within the chicken gut microbiome revealed by metagenomics and culture.</title>
        <authorList>
            <person name="Gilroy R."/>
            <person name="Ravi A."/>
            <person name="Getino M."/>
            <person name="Pursley I."/>
            <person name="Horton D.L."/>
            <person name="Alikhan N.F."/>
            <person name="Baker D."/>
            <person name="Gharbi K."/>
            <person name="Hall N."/>
            <person name="Watson M."/>
            <person name="Adriaenssens E.M."/>
            <person name="Foster-Nyarko E."/>
            <person name="Jarju S."/>
            <person name="Secka A."/>
            <person name="Antonio M."/>
            <person name="Oren A."/>
            <person name="Chaudhuri R.R."/>
            <person name="La Ragione R."/>
            <person name="Hildebrand F."/>
            <person name="Pallen M.J."/>
        </authorList>
    </citation>
    <scope>NUCLEOTIDE SEQUENCE</scope>
    <source>
        <strain evidence="4">ChiSjej5B23-15282</strain>
    </source>
</reference>
<dbReference type="GO" id="GO:0015225">
    <property type="term" value="F:biotin transmembrane transporter activity"/>
    <property type="evidence" value="ECO:0007669"/>
    <property type="project" value="UniProtKB-UniRule"/>
</dbReference>
<dbReference type="PANTHER" id="PTHR34295">
    <property type="entry name" value="BIOTIN TRANSPORTER BIOY"/>
    <property type="match status" value="1"/>
</dbReference>
<feature type="transmembrane region" description="Helical" evidence="3">
    <location>
        <begin position="66"/>
        <end position="85"/>
    </location>
</feature>
<feature type="transmembrane region" description="Helical" evidence="3">
    <location>
        <begin position="121"/>
        <end position="145"/>
    </location>
</feature>
<sequence>MKPAENPQQNTGTRISRLTLAGLMTAVLCILGPLSIPLPFSPVPISLTNLAVFFAVYLLKIKGGTVCLLVYLCLGAVGLPVFSSFSGGLGKLAGPTGGYLIGFIFLALIQGFLMKCFPGKTAAAVAGMVLGMAVCYLFGTAWLAFQMELTFPAALTAGVLPYLPGDGIKIAIAAAAGPKLVSAIQRNSGLPY</sequence>
<feature type="transmembrane region" description="Helical" evidence="3">
    <location>
        <begin position="97"/>
        <end position="114"/>
    </location>
</feature>
<keyword evidence="3" id="KW-1133">Transmembrane helix</keyword>
<keyword evidence="3" id="KW-0812">Transmembrane</keyword>
<dbReference type="PIRSF" id="PIRSF016661">
    <property type="entry name" value="BioY"/>
    <property type="match status" value="1"/>
</dbReference>
<gene>
    <name evidence="4" type="ORF">H9981_03015</name>
</gene>
<organism evidence="4 5">
    <name type="scientific">Candidatus Mediterraneibacter caccavium</name>
    <dbReference type="NCBI Taxonomy" id="2838661"/>
    <lineage>
        <taxon>Bacteria</taxon>
        <taxon>Bacillati</taxon>
        <taxon>Bacillota</taxon>
        <taxon>Clostridia</taxon>
        <taxon>Lachnospirales</taxon>
        <taxon>Lachnospiraceae</taxon>
        <taxon>Mediterraneibacter</taxon>
    </lineage>
</organism>
<evidence type="ECO:0000256" key="2">
    <source>
        <dbReference type="PIRNR" id="PIRNR016661"/>
    </source>
</evidence>
<proteinExistence type="inferred from homology"/>
<dbReference type="InterPro" id="IPR003784">
    <property type="entry name" value="BioY"/>
</dbReference>
<keyword evidence="2" id="KW-1003">Cell membrane</keyword>
<dbReference type="PANTHER" id="PTHR34295:SF1">
    <property type="entry name" value="BIOTIN TRANSPORTER BIOY"/>
    <property type="match status" value="1"/>
</dbReference>
<dbReference type="EMBL" id="DXFA01000054">
    <property type="protein sequence ID" value="HIX47978.1"/>
    <property type="molecule type" value="Genomic_DNA"/>
</dbReference>
<reference evidence="4" key="2">
    <citation type="submission" date="2021-04" db="EMBL/GenBank/DDBJ databases">
        <authorList>
            <person name="Gilroy R."/>
        </authorList>
    </citation>
    <scope>NUCLEOTIDE SEQUENCE</scope>
    <source>
        <strain evidence="4">ChiSjej5B23-15282</strain>
    </source>
</reference>
<keyword evidence="2 3" id="KW-0472">Membrane</keyword>
<feature type="transmembrane region" description="Helical" evidence="3">
    <location>
        <begin position="42"/>
        <end position="59"/>
    </location>
</feature>
<dbReference type="Proteomes" id="UP000824243">
    <property type="component" value="Unassembled WGS sequence"/>
</dbReference>
<keyword evidence="2" id="KW-0813">Transport</keyword>
<evidence type="ECO:0000256" key="1">
    <source>
        <dbReference type="ARBA" id="ARBA00010692"/>
    </source>
</evidence>
<dbReference type="Pfam" id="PF02632">
    <property type="entry name" value="BioY"/>
    <property type="match status" value="1"/>
</dbReference>
<comment type="subcellular location">
    <subcellularLocation>
        <location evidence="2">Cell membrane</location>
        <topology evidence="2">Multi-pass membrane protein</topology>
    </subcellularLocation>
</comment>
<feature type="transmembrane region" description="Helical" evidence="3">
    <location>
        <begin position="18"/>
        <end position="36"/>
    </location>
</feature>
<dbReference type="GO" id="GO:0005886">
    <property type="term" value="C:plasma membrane"/>
    <property type="evidence" value="ECO:0007669"/>
    <property type="project" value="UniProtKB-SubCell"/>
</dbReference>